<dbReference type="Gene3D" id="3.90.1150.10">
    <property type="entry name" value="Aspartate Aminotransferase, domain 1"/>
    <property type="match status" value="1"/>
</dbReference>
<comment type="similarity">
    <text evidence="1 2">Belongs to the DegT/DnrJ/EryC1 family.</text>
</comment>
<evidence type="ECO:0000313" key="4">
    <source>
        <dbReference type="Proteomes" id="UP001595528"/>
    </source>
</evidence>
<dbReference type="GO" id="GO:0008483">
    <property type="term" value="F:transaminase activity"/>
    <property type="evidence" value="ECO:0007669"/>
    <property type="project" value="UniProtKB-KW"/>
</dbReference>
<dbReference type="Proteomes" id="UP001595528">
    <property type="component" value="Unassembled WGS sequence"/>
</dbReference>
<keyword evidence="3" id="KW-0032">Aminotransferase</keyword>
<keyword evidence="4" id="KW-1185">Reference proteome</keyword>
<keyword evidence="2" id="KW-0663">Pyridoxal phosphate</keyword>
<dbReference type="PANTHER" id="PTHR30244:SF34">
    <property type="entry name" value="DTDP-4-AMINO-4,6-DIDEOXYGALACTOSE TRANSAMINASE"/>
    <property type="match status" value="1"/>
</dbReference>
<accession>A0ABV7KYP3</accession>
<sequence length="416" mass="43404">MAADPSSLPFLPYARQTVTDADVDAVAAVLRSDWLTTGPAVDRFEAALADACGAAHAVSCATGTAALHLAALAAGLGPGDAAIVPAITFMATANAVCMTGAVPVFADVDPETGLMTPAAAAAAADRAAAAGLRVAAVMPVHLAGQCLAPEAMQAFAAARGAVVIEDACHALGAAYRRSDGRTVPVGACRDSLAATFSFHPAKTVACGEGGAVLTDDAGLADRMRRLRAHGIERLPERHRQPELALAPDGQPNPWYHEMQALGWNYRLSDIQAALGTSQLDRLPALVAARRELADLYDTALSRFDNLAHCIARVPDCEPAWHLYPALIDFAAAGTDRGTVMRRLQAAGIGAQVHYIPVPWQPWYRDRWPVPELPGAAAYYARTLSLPFYPGLGPAEVERVAAALAASLGDGGALQDR</sequence>
<reference evidence="4" key="1">
    <citation type="journal article" date="2019" name="Int. J. Syst. Evol. Microbiol.">
        <title>The Global Catalogue of Microorganisms (GCM) 10K type strain sequencing project: providing services to taxonomists for standard genome sequencing and annotation.</title>
        <authorList>
            <consortium name="The Broad Institute Genomics Platform"/>
            <consortium name="The Broad Institute Genome Sequencing Center for Infectious Disease"/>
            <person name="Wu L."/>
            <person name="Ma J."/>
        </authorList>
    </citation>
    <scope>NUCLEOTIDE SEQUENCE [LARGE SCALE GENOMIC DNA]</scope>
    <source>
        <strain evidence="4">KCTC 42964</strain>
    </source>
</reference>
<gene>
    <name evidence="3" type="primary">pseC</name>
    <name evidence="3" type="ORF">ACFOGJ_08420</name>
</gene>
<keyword evidence="3" id="KW-0808">Transferase</keyword>
<organism evidence="3 4">
    <name type="scientific">Marinibaculum pumilum</name>
    <dbReference type="NCBI Taxonomy" id="1766165"/>
    <lineage>
        <taxon>Bacteria</taxon>
        <taxon>Pseudomonadati</taxon>
        <taxon>Pseudomonadota</taxon>
        <taxon>Alphaproteobacteria</taxon>
        <taxon>Rhodospirillales</taxon>
        <taxon>Rhodospirillaceae</taxon>
        <taxon>Marinibaculum</taxon>
    </lineage>
</organism>
<dbReference type="InterPro" id="IPR015424">
    <property type="entry name" value="PyrdxlP-dep_Trfase"/>
</dbReference>
<dbReference type="EC" id="2.6.1.92" evidence="3"/>
<proteinExistence type="inferred from homology"/>
<protein>
    <submittedName>
        <fullName evidence="3">UDP-4-amino-4, 6-dideoxy-N-acetyl-beta-L-altrosamine transaminase</fullName>
        <ecNumber evidence="3">2.6.1.92</ecNumber>
    </submittedName>
</protein>
<dbReference type="SUPFAM" id="SSF53383">
    <property type="entry name" value="PLP-dependent transferases"/>
    <property type="match status" value="1"/>
</dbReference>
<dbReference type="Gene3D" id="3.40.640.10">
    <property type="entry name" value="Type I PLP-dependent aspartate aminotransferase-like (Major domain)"/>
    <property type="match status" value="1"/>
</dbReference>
<comment type="caution">
    <text evidence="3">The sequence shown here is derived from an EMBL/GenBank/DDBJ whole genome shotgun (WGS) entry which is preliminary data.</text>
</comment>
<dbReference type="InterPro" id="IPR020026">
    <property type="entry name" value="PseC"/>
</dbReference>
<dbReference type="Pfam" id="PF01041">
    <property type="entry name" value="DegT_DnrJ_EryC1"/>
    <property type="match status" value="1"/>
</dbReference>
<dbReference type="PIRSF" id="PIRSF000390">
    <property type="entry name" value="PLP_StrS"/>
    <property type="match status" value="1"/>
</dbReference>
<dbReference type="CDD" id="cd00616">
    <property type="entry name" value="AHBA_syn"/>
    <property type="match status" value="1"/>
</dbReference>
<evidence type="ECO:0000256" key="2">
    <source>
        <dbReference type="RuleBase" id="RU004508"/>
    </source>
</evidence>
<evidence type="ECO:0000256" key="1">
    <source>
        <dbReference type="ARBA" id="ARBA00037999"/>
    </source>
</evidence>
<dbReference type="InterPro" id="IPR015421">
    <property type="entry name" value="PyrdxlP-dep_Trfase_major"/>
</dbReference>
<evidence type="ECO:0000313" key="3">
    <source>
        <dbReference type="EMBL" id="MFC3227249.1"/>
    </source>
</evidence>
<dbReference type="EMBL" id="JBHRTR010000020">
    <property type="protein sequence ID" value="MFC3227249.1"/>
    <property type="molecule type" value="Genomic_DNA"/>
</dbReference>
<dbReference type="InterPro" id="IPR000653">
    <property type="entry name" value="DegT/StrS_aminotransferase"/>
</dbReference>
<dbReference type="PANTHER" id="PTHR30244">
    <property type="entry name" value="TRANSAMINASE"/>
    <property type="match status" value="1"/>
</dbReference>
<dbReference type="InterPro" id="IPR015422">
    <property type="entry name" value="PyrdxlP-dep_Trfase_small"/>
</dbReference>
<dbReference type="NCBIfam" id="TIGR03588">
    <property type="entry name" value="PseC"/>
    <property type="match status" value="1"/>
</dbReference>
<name>A0ABV7KYP3_9PROT</name>
<dbReference type="RefSeq" id="WP_379899411.1">
    <property type="nucleotide sequence ID" value="NZ_JBHRTR010000020.1"/>
</dbReference>